<proteinExistence type="predicted"/>
<dbReference type="Proteomes" id="UP001501570">
    <property type="component" value="Unassembled WGS sequence"/>
</dbReference>
<reference evidence="3" key="1">
    <citation type="journal article" date="2019" name="Int. J. Syst. Evol. Microbiol.">
        <title>The Global Catalogue of Microorganisms (GCM) 10K type strain sequencing project: providing services to taxonomists for standard genome sequencing and annotation.</title>
        <authorList>
            <consortium name="The Broad Institute Genomics Platform"/>
            <consortium name="The Broad Institute Genome Sequencing Center for Infectious Disease"/>
            <person name="Wu L."/>
            <person name="Ma J."/>
        </authorList>
    </citation>
    <scope>NUCLEOTIDE SEQUENCE [LARGE SCALE GENOMIC DNA]</scope>
    <source>
        <strain evidence="3">JCM 18304</strain>
    </source>
</reference>
<feature type="domain" description="DUF4097" evidence="1">
    <location>
        <begin position="39"/>
        <end position="265"/>
    </location>
</feature>
<protein>
    <recommendedName>
        <fullName evidence="1">DUF4097 domain-containing protein</fullName>
    </recommendedName>
</protein>
<dbReference type="RefSeq" id="WP_345635399.1">
    <property type="nucleotide sequence ID" value="NZ_BAABJQ010000023.1"/>
</dbReference>
<dbReference type="InterPro" id="IPR025164">
    <property type="entry name" value="Toastrack_DUF4097"/>
</dbReference>
<name>A0ABP9SHI4_9ACTN</name>
<dbReference type="EMBL" id="BAABJQ010000023">
    <property type="protein sequence ID" value="GAA5195015.1"/>
    <property type="molecule type" value="Genomic_DNA"/>
</dbReference>
<evidence type="ECO:0000259" key="1">
    <source>
        <dbReference type="Pfam" id="PF13349"/>
    </source>
</evidence>
<accession>A0ABP9SHI4</accession>
<organism evidence="2 3">
    <name type="scientific">Rugosimonospora acidiphila</name>
    <dbReference type="NCBI Taxonomy" id="556531"/>
    <lineage>
        <taxon>Bacteria</taxon>
        <taxon>Bacillati</taxon>
        <taxon>Actinomycetota</taxon>
        <taxon>Actinomycetes</taxon>
        <taxon>Micromonosporales</taxon>
        <taxon>Micromonosporaceae</taxon>
        <taxon>Rugosimonospora</taxon>
    </lineage>
</organism>
<sequence length="291" mass="30710">MAYWAITEPRRLDIDRVDRLDVSLLAGRLSLVGTDGPARVEVSAVGELKLNVRSEDGQLSVHHDVPRAWPGIFKPLWWWWIGGRRRFSADVSIAVPFQTPATLKVGSGSVIVSTVHADLSVDCASGRTTLLGVDGRIKASVVSGSIEALGCAGDITLDTVSGEITLADTAARRLTAKTISGALTADLDNPPHDSEINLETISGEIIIRVREDSDLTVRLSAVHGRVTSAFPDLAVEGERGTSVRGRIGAGTGRLSANAMGGNIALLHRPVDEDFAHDEPGPVGTGSVEAST</sequence>
<dbReference type="Pfam" id="PF13349">
    <property type="entry name" value="DUF4097"/>
    <property type="match status" value="1"/>
</dbReference>
<keyword evidence="3" id="KW-1185">Reference proteome</keyword>
<evidence type="ECO:0000313" key="3">
    <source>
        <dbReference type="Proteomes" id="UP001501570"/>
    </source>
</evidence>
<evidence type="ECO:0000313" key="2">
    <source>
        <dbReference type="EMBL" id="GAA5195015.1"/>
    </source>
</evidence>
<comment type="caution">
    <text evidence="2">The sequence shown here is derived from an EMBL/GenBank/DDBJ whole genome shotgun (WGS) entry which is preliminary data.</text>
</comment>
<gene>
    <name evidence="2" type="ORF">GCM10023322_60760</name>
</gene>